<comment type="caution">
    <text evidence="2">The sequence shown here is derived from an EMBL/GenBank/DDBJ whole genome shotgun (WGS) entry which is preliminary data.</text>
</comment>
<evidence type="ECO:0008006" key="3">
    <source>
        <dbReference type="Google" id="ProtNLM"/>
    </source>
</evidence>
<name>A0A6L2K0S6_TANCI</name>
<evidence type="ECO:0000313" key="2">
    <source>
        <dbReference type="EMBL" id="GEU43038.1"/>
    </source>
</evidence>
<sequence>MEDLKQQYLDEMKRLINSEYHDEIKIDELKGNFNSMSIEINKKEKLLQLEQLANLSTYPSKRFNSFCYDDDDDEAYTIVVTPSLSTAEPDNSLSLGDEHLDTISATESDEFIKSSVENLIPIPSESEGIPDNMCDVPFHDNSPPLDVSKDQFEDFSDSNDEFSSTDDDSFSIDNIDNVEASPPDSELVSSEVIEIVIPKVGGIDDDILFTVKDNILREKLLNINLLIAKIEALVDNPTPSSDFMTKSSSNSLNSLLKETNTFDNSLTEIETFCFDVEEISSGSTTTRFDISLPEYEAFYDDHAKEISSGSTTTHFDSFLYDSFIFDLSINPFPPADRSDFYEFADELIHIISPPKYDCFFFKIEPNSGNFTMDVVEDISLTREPGVHNALPTHPTLQLNLEFKLSSESLFTYVVWIFLPFLLYSVASQYLLSLKNKDTIFDPGICSYPISTSHSKRFNSFCYDDDDDDDDDDDEDYTIAVTPSFPIEEPDNSLSMGDEHLDTILATESDEFINESEGIPDHMCDVPFHNNSPPLDVSKDQFEDFSDSNDEFSSTDDESFSIDKINYVEASPLDSELVSSEVMKNVILEIEALNDNHIPFYDPIISGTPPALTPSGESDFFLEEKVFANMRRVRKGFSGVETPLFENMLEVRAVDAEEEVQVPAQDDVVQENVTEEIADEVVTPTPTSQSPPSAMASALICLSTGQRFNFSKYIFKSLVRNVDSTSKFYTYPRVRKGFSGVETPLFENMLEVRAVDAEEEVQSLVIHQPPQEISIQEMEDLKQQYFDEMKCLINLKYRDEIKIDELKESFNITPSLSTEEPDNSLSTRGEHLDTIPATESDEFIKSSVENLILIPSESEGILDNMCDVPFHDNSLPLDVLKDHIEDFSDSNDEFSSTDDDSLSIDNIDYVKASPPDSELVSSEISSGSTTTRSDIHFPEYEAFYDDHVKEISSGSTTTHSDSSLYDSFIFDLSINPFPPADRSDFYEFVDELIHIISPPKYDCFFFKIEPNSGNFTMDVVEDISLTREPRVHNALPTHPTLQLNLEFKLSSESLFTYVVWIFLPFLLYSVSSQYLLSLGNEDTIFDPSICSYPISSF</sequence>
<proteinExistence type="predicted"/>
<accession>A0A6L2K0S6</accession>
<organism evidence="2">
    <name type="scientific">Tanacetum cinerariifolium</name>
    <name type="common">Dalmatian daisy</name>
    <name type="synonym">Chrysanthemum cinerariifolium</name>
    <dbReference type="NCBI Taxonomy" id="118510"/>
    <lineage>
        <taxon>Eukaryota</taxon>
        <taxon>Viridiplantae</taxon>
        <taxon>Streptophyta</taxon>
        <taxon>Embryophyta</taxon>
        <taxon>Tracheophyta</taxon>
        <taxon>Spermatophyta</taxon>
        <taxon>Magnoliopsida</taxon>
        <taxon>eudicotyledons</taxon>
        <taxon>Gunneridae</taxon>
        <taxon>Pentapetalae</taxon>
        <taxon>asterids</taxon>
        <taxon>campanulids</taxon>
        <taxon>Asterales</taxon>
        <taxon>Asteraceae</taxon>
        <taxon>Asteroideae</taxon>
        <taxon>Anthemideae</taxon>
        <taxon>Anthemidinae</taxon>
        <taxon>Tanacetum</taxon>
    </lineage>
</organism>
<feature type="compositionally biased region" description="Acidic residues" evidence="1">
    <location>
        <begin position="153"/>
        <end position="170"/>
    </location>
</feature>
<evidence type="ECO:0000256" key="1">
    <source>
        <dbReference type="SAM" id="MobiDB-lite"/>
    </source>
</evidence>
<feature type="region of interest" description="Disordered" evidence="1">
    <location>
        <begin position="151"/>
        <end position="170"/>
    </location>
</feature>
<reference evidence="2" key="1">
    <citation type="journal article" date="2019" name="Sci. Rep.">
        <title>Draft genome of Tanacetum cinerariifolium, the natural source of mosquito coil.</title>
        <authorList>
            <person name="Yamashiro T."/>
            <person name="Shiraishi A."/>
            <person name="Satake H."/>
            <person name="Nakayama K."/>
        </authorList>
    </citation>
    <scope>NUCLEOTIDE SEQUENCE</scope>
</reference>
<protein>
    <recommendedName>
        <fullName evidence="3">Reverse transcriptase domain-containing protein</fullName>
    </recommendedName>
</protein>
<gene>
    <name evidence="2" type="ORF">Tci_015016</name>
</gene>
<dbReference type="EMBL" id="BKCJ010001652">
    <property type="protein sequence ID" value="GEU43038.1"/>
    <property type="molecule type" value="Genomic_DNA"/>
</dbReference>
<dbReference type="AlphaFoldDB" id="A0A6L2K0S6"/>